<feature type="compositionally biased region" description="Pro residues" evidence="5">
    <location>
        <begin position="50"/>
        <end position="60"/>
    </location>
</feature>
<feature type="region of interest" description="Disordered" evidence="5">
    <location>
        <begin position="90"/>
        <end position="270"/>
    </location>
</feature>
<dbReference type="EMBL" id="JAAOAO010000218">
    <property type="protein sequence ID" value="KAF5555488.1"/>
    <property type="molecule type" value="Genomic_DNA"/>
</dbReference>
<name>A0A8H5N8D1_9HYPO</name>
<accession>A0A8H5N8D1</accession>
<dbReference type="GO" id="GO:0005794">
    <property type="term" value="C:Golgi apparatus"/>
    <property type="evidence" value="ECO:0007669"/>
    <property type="project" value="UniProtKB-SubCell"/>
</dbReference>
<feature type="compositionally biased region" description="Basic and acidic residues" evidence="5">
    <location>
        <begin position="630"/>
        <end position="651"/>
    </location>
</feature>
<evidence type="ECO:0000313" key="7">
    <source>
        <dbReference type="EMBL" id="KAF5555488.1"/>
    </source>
</evidence>
<dbReference type="InterPro" id="IPR022092">
    <property type="entry name" value="TMF_DNA-bd"/>
</dbReference>
<feature type="region of interest" description="Disordered" evidence="5">
    <location>
        <begin position="25"/>
        <end position="75"/>
    </location>
</feature>
<comment type="caution">
    <text evidence="7">The sequence shown here is derived from an EMBL/GenBank/DDBJ whole genome shotgun (WGS) entry which is preliminary data.</text>
</comment>
<feature type="compositionally biased region" description="Low complexity" evidence="5">
    <location>
        <begin position="112"/>
        <end position="128"/>
    </location>
</feature>
<keyword evidence="3 4" id="KW-0175">Coiled coil</keyword>
<gene>
    <name evidence="7" type="ORF">FNAPI_6144</name>
</gene>
<dbReference type="PANTHER" id="PTHR46515">
    <property type="entry name" value="TATA ELEMENT MODULATORY FACTOR TMF1"/>
    <property type="match status" value="1"/>
</dbReference>
<organism evidence="7 8">
    <name type="scientific">Fusarium napiforme</name>
    <dbReference type="NCBI Taxonomy" id="42672"/>
    <lineage>
        <taxon>Eukaryota</taxon>
        <taxon>Fungi</taxon>
        <taxon>Dikarya</taxon>
        <taxon>Ascomycota</taxon>
        <taxon>Pezizomycotina</taxon>
        <taxon>Sordariomycetes</taxon>
        <taxon>Hypocreomycetidae</taxon>
        <taxon>Hypocreales</taxon>
        <taxon>Nectriaceae</taxon>
        <taxon>Fusarium</taxon>
        <taxon>Fusarium fujikuroi species complex</taxon>
    </lineage>
</organism>
<feature type="region of interest" description="Disordered" evidence="5">
    <location>
        <begin position="630"/>
        <end position="770"/>
    </location>
</feature>
<dbReference type="Pfam" id="PF12325">
    <property type="entry name" value="TMF_TATA_bd"/>
    <property type="match status" value="1"/>
</dbReference>
<evidence type="ECO:0000256" key="2">
    <source>
        <dbReference type="ARBA" id="ARBA00023034"/>
    </source>
</evidence>
<evidence type="ECO:0000256" key="3">
    <source>
        <dbReference type="ARBA" id="ARBA00023054"/>
    </source>
</evidence>
<feature type="compositionally biased region" description="Low complexity" evidence="5">
    <location>
        <begin position="293"/>
        <end position="306"/>
    </location>
</feature>
<dbReference type="AlphaFoldDB" id="A0A8H5N8D1"/>
<protein>
    <submittedName>
        <fullName evidence="7">TATA element modulatory factor</fullName>
    </submittedName>
</protein>
<feature type="coiled-coil region" evidence="4">
    <location>
        <begin position="355"/>
        <end position="510"/>
    </location>
</feature>
<feature type="compositionally biased region" description="Pro residues" evidence="5">
    <location>
        <begin position="730"/>
        <end position="752"/>
    </location>
</feature>
<evidence type="ECO:0000256" key="4">
    <source>
        <dbReference type="SAM" id="Coils"/>
    </source>
</evidence>
<reference evidence="7 8" key="1">
    <citation type="submission" date="2020-05" db="EMBL/GenBank/DDBJ databases">
        <title>Identification and distribution of gene clusters putatively required for synthesis of sphingolipid metabolism inhibitors in phylogenetically diverse species of the filamentous fungus Fusarium.</title>
        <authorList>
            <person name="Kim H.-S."/>
            <person name="Busman M."/>
            <person name="Brown D.W."/>
            <person name="Divon H."/>
            <person name="Uhlig S."/>
            <person name="Proctor R.H."/>
        </authorList>
    </citation>
    <scope>NUCLEOTIDE SEQUENCE [LARGE SCALE GENOMIC DNA]</scope>
    <source>
        <strain evidence="7 8">NRRL 25196</strain>
    </source>
</reference>
<dbReference type="GO" id="GO:0005783">
    <property type="term" value="C:endoplasmic reticulum"/>
    <property type="evidence" value="ECO:0007669"/>
    <property type="project" value="TreeGrafter"/>
</dbReference>
<feature type="region of interest" description="Disordered" evidence="5">
    <location>
        <begin position="556"/>
        <end position="578"/>
    </location>
</feature>
<evidence type="ECO:0000313" key="8">
    <source>
        <dbReference type="Proteomes" id="UP000574317"/>
    </source>
</evidence>
<evidence type="ECO:0000256" key="1">
    <source>
        <dbReference type="ARBA" id="ARBA00004555"/>
    </source>
</evidence>
<dbReference type="Proteomes" id="UP000574317">
    <property type="component" value="Unassembled WGS sequence"/>
</dbReference>
<feature type="compositionally biased region" description="Basic and acidic residues" evidence="5">
    <location>
        <begin position="211"/>
        <end position="223"/>
    </location>
</feature>
<keyword evidence="2" id="KW-0333">Golgi apparatus</keyword>
<comment type="subcellular location">
    <subcellularLocation>
        <location evidence="1">Golgi apparatus</location>
    </subcellularLocation>
</comment>
<dbReference type="InterPro" id="IPR022091">
    <property type="entry name" value="TMF_TATA-bd"/>
</dbReference>
<feature type="compositionally biased region" description="Basic and acidic residues" evidence="5">
    <location>
        <begin position="185"/>
        <end position="199"/>
    </location>
</feature>
<evidence type="ECO:0000256" key="5">
    <source>
        <dbReference type="SAM" id="MobiDB-lite"/>
    </source>
</evidence>
<feature type="region of interest" description="Disordered" evidence="5">
    <location>
        <begin position="292"/>
        <end position="317"/>
    </location>
</feature>
<evidence type="ECO:0000259" key="6">
    <source>
        <dbReference type="Pfam" id="PF12325"/>
    </source>
</evidence>
<sequence length="893" mass="98935">MTAPGKGSRWGAFLSSAFEGVENRLDNLLDEDQQAARGYEQQQGMKAAPAPSPSPSPSPKPTASGMPLFPPLPCSSVGRLSHADSLFFIAAAPKPNRANDRLQARLAKAMASRTSQSSPRSSIDTSRSSVDKERPASTEPVVTRQSIEVPEIKPTEPANQVDKSTSSDSPASAPPAEQPATSEGSDSKEVSEQNLKHDFPTPIIVEPPFEAEPRSTPEQEVTEKSSIQQEPNSPISDTRHPVEAPQIVDAPFEESQKDQDAPQADAPRSEEIQEYIEQIDSLQAKLQFLSKNAADAARQTASSAEAGSVERKLAEKDEKIALLMEEGRKLSTSEQKFRTTVRKLRTQIIDNEKQANELKQGKEKALAEVESLRSRINNKEEQEKRNEEVRKANATLQKELDALKKDKAVKEEAYRRLEQESKAKTEKIQATHTEALKKALDVEKNKQQELDRTIASLRSEKEALVEKLHLTEVEWQEKLDRALERGRNIEEELKLELRAAEGKLEAMRVTAEEASAGSGGDIKLIRHIETLQSQYASASENWQGIETSLLAKAASLEKERDEAQRRESEMRKKARDAATRYKRLEDELQDVSPALTVARQELETCREELAALRIQHKSVETALEQARNELEKQQRAASREVSAEAERRQWADDVATSTPRSQSRPDSPLLSVARTFSSDFIGLPVPARQPRRVPTPGSQTESAGDGFFFGRRMSSQPPRPSALSTAGHAIPPPPPFSPFEPPTESPRAASPPPDRDDGLDDGDPSSPRNVAQDMISVSTVGAGPSVQLVERMSAAIRRLEAEKVAAKEEMTRVCSQRDEARSDIVNLMTELETQKTASARVTELEAEVENINSRYQTTLEMLGEKSELVEELKADVQDVKDMYRELVERTVMK</sequence>
<feature type="compositionally biased region" description="Polar residues" evidence="5">
    <location>
        <begin position="224"/>
        <end position="236"/>
    </location>
</feature>
<feature type="domain" description="TATA element modulatory factor 1 TATA binding" evidence="6">
    <location>
        <begin position="776"/>
        <end position="889"/>
    </location>
</feature>
<feature type="compositionally biased region" description="Polar residues" evidence="5">
    <location>
        <begin position="655"/>
        <end position="665"/>
    </location>
</feature>
<dbReference type="Pfam" id="PF12329">
    <property type="entry name" value="TMF_DNA_bd"/>
    <property type="match status" value="1"/>
</dbReference>
<feature type="coiled-coil region" evidence="4">
    <location>
        <begin position="789"/>
        <end position="889"/>
    </location>
</feature>
<dbReference type="PANTHER" id="PTHR46515:SF1">
    <property type="entry name" value="TATA ELEMENT MODULATORY FACTOR"/>
    <property type="match status" value="1"/>
</dbReference>
<dbReference type="InterPro" id="IPR052602">
    <property type="entry name" value="Growth_transcription_reg"/>
</dbReference>
<keyword evidence="8" id="KW-1185">Reference proteome</keyword>
<proteinExistence type="predicted"/>
<feature type="compositionally biased region" description="Basic and acidic residues" evidence="5">
    <location>
        <begin position="308"/>
        <end position="317"/>
    </location>
</feature>